<dbReference type="Proteomes" id="UP000694845">
    <property type="component" value="Unplaced"/>
</dbReference>
<evidence type="ECO:0000313" key="3">
    <source>
        <dbReference type="RefSeq" id="XP_022101835.1"/>
    </source>
</evidence>
<dbReference type="RefSeq" id="XP_022101835.1">
    <property type="nucleotide sequence ID" value="XM_022246143.1"/>
</dbReference>
<evidence type="ECO:0000256" key="1">
    <source>
        <dbReference type="SAM" id="Phobius"/>
    </source>
</evidence>
<keyword evidence="2" id="KW-1185">Reference proteome</keyword>
<organism evidence="2 3">
    <name type="scientific">Acanthaster planci</name>
    <name type="common">Crown-of-thorns starfish</name>
    <dbReference type="NCBI Taxonomy" id="133434"/>
    <lineage>
        <taxon>Eukaryota</taxon>
        <taxon>Metazoa</taxon>
        <taxon>Echinodermata</taxon>
        <taxon>Eleutherozoa</taxon>
        <taxon>Asterozoa</taxon>
        <taxon>Asteroidea</taxon>
        <taxon>Valvatacea</taxon>
        <taxon>Valvatida</taxon>
        <taxon>Acanthasteridae</taxon>
        <taxon>Acanthaster</taxon>
    </lineage>
</organism>
<keyword evidence="1" id="KW-0812">Transmembrane</keyword>
<evidence type="ECO:0000313" key="2">
    <source>
        <dbReference type="Proteomes" id="UP000694845"/>
    </source>
</evidence>
<accession>A0A8B7ZAJ1</accession>
<dbReference type="OrthoDB" id="10134841at2759"/>
<feature type="transmembrane region" description="Helical" evidence="1">
    <location>
        <begin position="58"/>
        <end position="77"/>
    </location>
</feature>
<keyword evidence="1" id="KW-0472">Membrane</keyword>
<keyword evidence="1" id="KW-1133">Transmembrane helix</keyword>
<protein>
    <submittedName>
        <fullName evidence="3">Uncharacterized protein LOC110985245 isoform X2</fullName>
    </submittedName>
</protein>
<dbReference type="AlphaFoldDB" id="A0A8B7ZAJ1"/>
<proteinExistence type="predicted"/>
<sequence length="189" mass="21354">METNRCGRGTWSHFTSIGPRRQSTSSEISVSNTKPAIVSTVLPELTSRTNSRPKMKPFTTALLAIVATLFVMTDAAVPTCPQFLTYDDTMYSICLSKDNYGYDGAWNYCHTISADMCTLVQLAELYRLGTRDDHWGRIATIGKERDARLSPCGDYKGRECYNNVADEPYFPNTPRPNWYEQVYCCKNAK</sequence>
<name>A0A8B7ZAJ1_ACAPL</name>
<reference evidence="3" key="1">
    <citation type="submission" date="2025-08" db="UniProtKB">
        <authorList>
            <consortium name="RefSeq"/>
        </authorList>
    </citation>
    <scope>IDENTIFICATION</scope>
</reference>
<dbReference type="GeneID" id="110985245"/>
<gene>
    <name evidence="3" type="primary">LOC110985245</name>
</gene>